<organism evidence="14">
    <name type="scientific">hydrothermal vent metagenome</name>
    <dbReference type="NCBI Taxonomy" id="652676"/>
    <lineage>
        <taxon>unclassified sequences</taxon>
        <taxon>metagenomes</taxon>
        <taxon>ecological metagenomes</taxon>
    </lineage>
</organism>
<evidence type="ECO:0000313" key="14">
    <source>
        <dbReference type="EMBL" id="VAX29188.1"/>
    </source>
</evidence>
<dbReference type="CDD" id="cd18807">
    <property type="entry name" value="SF1_C_UvrD"/>
    <property type="match status" value="1"/>
</dbReference>
<comment type="catalytic activity">
    <reaction evidence="8">
        <text>Couples ATP hydrolysis with the unwinding of duplex DNA by translocating in the 3'-5' direction.</text>
        <dbReference type="EC" id="5.6.2.4"/>
    </reaction>
</comment>
<evidence type="ECO:0000256" key="8">
    <source>
        <dbReference type="ARBA" id="ARBA00034617"/>
    </source>
</evidence>
<sequence length="768" mass="86554">MSQALQHPILSQLNPEQRAAAGQIDGPLLILAGAGSGKTRVIVHRIAYLVEALDVSPFRILAVTFTNKASKEMRERVSRLLAPEIARKLMISTFHSACLRILRQHVKVLGLQKDFVVYDASDQLVLMKSCIADLEINEDLFPPRSLLSQIGKLKHQLVSAEAYANRAGEFGFEAALKKVYSLYQERLGILKALDFDDLIGCTIRLFQENPQVLASYQDRFQYIMVDEYQDTNHAQYQLICLLSAKHRNLCVVGDDDQSIYAFRGADVGNILSFERDFADTKVVILNQNYRSTSTILTAATAMIEKNTRRKQKNLWTENGVGEKIVWAQVPDEKAEARFILKNIRVLREREGTALSNFAILYRTNAQSRVIEEALRTAGVPYFIYGGQRFYDRKEVKDLMAYLRLLIYPDDDISLRRIINLPTRGIGRVTLERLALFAEDAQMPLLQALQHLDEAGLSPQGKRGLSVFFELIVRLQSFAENAPLPELIRYLIEEISYLDYLKKSFGPESESRIENVLELIAAADQFVLQIPEAGLEWEEDEDLSDESETRGLKGFLDQVALVSSGDENEVTEKRVTLMTLHSAKGLEFPVVFMAGMEDGLFPHTRSLNESKEMEEERRLCYVGMTRAKERLYLISAAQRRLYGTSHWNNPSRFIRDLPEEGVRIVKEAAVPGGYSGPSYAGNHAAGNVGAYAQNRYASPTPSPTRVLRKKESGGGSGQIEAGDMVRHSRFGIGRVKHYEGAGVARKVTVLFETYGMKKMILKYANLELY</sequence>
<gene>
    <name evidence="14" type="ORF">MNBD_NITROSPIRAE01-1273</name>
</gene>
<evidence type="ECO:0000256" key="4">
    <source>
        <dbReference type="ARBA" id="ARBA00022806"/>
    </source>
</evidence>
<keyword evidence="5" id="KW-0067">ATP-binding</keyword>
<dbReference type="GO" id="GO:0016887">
    <property type="term" value="F:ATP hydrolysis activity"/>
    <property type="evidence" value="ECO:0007669"/>
    <property type="project" value="RHEA"/>
</dbReference>
<dbReference type="CDD" id="cd17932">
    <property type="entry name" value="DEXQc_UvrD"/>
    <property type="match status" value="1"/>
</dbReference>
<dbReference type="PROSITE" id="PS51217">
    <property type="entry name" value="UVRD_HELICASE_CTER"/>
    <property type="match status" value="1"/>
</dbReference>
<feature type="domain" description="UvrD-like helicase ATP-binding" evidence="12">
    <location>
        <begin position="11"/>
        <end position="292"/>
    </location>
</feature>
<dbReference type="GO" id="GO:0005829">
    <property type="term" value="C:cytosol"/>
    <property type="evidence" value="ECO:0007669"/>
    <property type="project" value="TreeGrafter"/>
</dbReference>
<evidence type="ECO:0000256" key="6">
    <source>
        <dbReference type="ARBA" id="ARBA00023125"/>
    </source>
</evidence>
<evidence type="ECO:0000256" key="5">
    <source>
        <dbReference type="ARBA" id="ARBA00022840"/>
    </source>
</evidence>
<keyword evidence="7" id="KW-0413">Isomerase</keyword>
<dbReference type="Gene3D" id="1.10.10.160">
    <property type="match status" value="1"/>
</dbReference>
<keyword evidence="3 14" id="KW-0378">Hydrolase</keyword>
<dbReference type="InterPro" id="IPR027417">
    <property type="entry name" value="P-loop_NTPase"/>
</dbReference>
<keyword evidence="4 14" id="KW-0347">Helicase</keyword>
<dbReference type="PROSITE" id="PS51198">
    <property type="entry name" value="UVRD_HELICASE_ATP_BIND"/>
    <property type="match status" value="1"/>
</dbReference>
<dbReference type="PANTHER" id="PTHR11070">
    <property type="entry name" value="UVRD / RECB / PCRA DNA HELICASE FAMILY MEMBER"/>
    <property type="match status" value="1"/>
</dbReference>
<accession>A0A3B1CZD5</accession>
<dbReference type="GO" id="GO:0003677">
    <property type="term" value="F:DNA binding"/>
    <property type="evidence" value="ECO:0007669"/>
    <property type="project" value="UniProtKB-KW"/>
</dbReference>
<protein>
    <recommendedName>
        <fullName evidence="9">DNA 3'-5' helicase</fullName>
        <ecNumber evidence="9">5.6.2.4</ecNumber>
    </recommendedName>
</protein>
<dbReference type="Gene3D" id="3.40.50.300">
    <property type="entry name" value="P-loop containing nucleotide triphosphate hydrolases"/>
    <property type="match status" value="2"/>
</dbReference>
<dbReference type="EC" id="5.6.2.4" evidence="9"/>
<dbReference type="InterPro" id="IPR014016">
    <property type="entry name" value="UvrD-like_ATP-bd"/>
</dbReference>
<dbReference type="GO" id="GO:0000725">
    <property type="term" value="P:recombinational repair"/>
    <property type="evidence" value="ECO:0007669"/>
    <property type="project" value="TreeGrafter"/>
</dbReference>
<evidence type="ECO:0000259" key="13">
    <source>
        <dbReference type="PROSITE" id="PS51217"/>
    </source>
</evidence>
<dbReference type="GO" id="GO:0043138">
    <property type="term" value="F:3'-5' DNA helicase activity"/>
    <property type="evidence" value="ECO:0007669"/>
    <property type="project" value="UniProtKB-EC"/>
</dbReference>
<keyword evidence="6" id="KW-0238">DNA-binding</keyword>
<dbReference type="FunFam" id="1.10.486.10:FF:000003">
    <property type="entry name" value="ATP-dependent DNA helicase"/>
    <property type="match status" value="1"/>
</dbReference>
<evidence type="ECO:0000259" key="12">
    <source>
        <dbReference type="PROSITE" id="PS51198"/>
    </source>
</evidence>
<evidence type="ECO:0000256" key="1">
    <source>
        <dbReference type="ARBA" id="ARBA00009922"/>
    </source>
</evidence>
<feature type="domain" description="UvrD-like helicase C-terminal" evidence="13">
    <location>
        <begin position="293"/>
        <end position="584"/>
    </location>
</feature>
<evidence type="ECO:0000256" key="9">
    <source>
        <dbReference type="ARBA" id="ARBA00034808"/>
    </source>
</evidence>
<reference evidence="14" key="1">
    <citation type="submission" date="2018-06" db="EMBL/GenBank/DDBJ databases">
        <authorList>
            <person name="Zhirakovskaya E."/>
        </authorList>
    </citation>
    <scope>NUCLEOTIDE SEQUENCE</scope>
</reference>
<dbReference type="InterPro" id="IPR014017">
    <property type="entry name" value="DNA_helicase_UvrD-like_C"/>
</dbReference>
<dbReference type="EMBL" id="UOGF01000048">
    <property type="protein sequence ID" value="VAX29188.1"/>
    <property type="molecule type" value="Genomic_DNA"/>
</dbReference>
<feature type="region of interest" description="Disordered" evidence="11">
    <location>
        <begin position="697"/>
        <end position="719"/>
    </location>
</feature>
<name>A0A3B1CZD5_9ZZZZ</name>
<evidence type="ECO:0000256" key="10">
    <source>
        <dbReference type="ARBA" id="ARBA00048988"/>
    </source>
</evidence>
<dbReference type="SUPFAM" id="SSF52540">
    <property type="entry name" value="P-loop containing nucleoside triphosphate hydrolases"/>
    <property type="match status" value="1"/>
</dbReference>
<dbReference type="Pfam" id="PF00580">
    <property type="entry name" value="UvrD-helicase"/>
    <property type="match status" value="1"/>
</dbReference>
<evidence type="ECO:0000256" key="11">
    <source>
        <dbReference type="SAM" id="MobiDB-lite"/>
    </source>
</evidence>
<dbReference type="Pfam" id="PF13361">
    <property type="entry name" value="UvrD_C"/>
    <property type="match status" value="1"/>
</dbReference>
<dbReference type="GO" id="GO:0005524">
    <property type="term" value="F:ATP binding"/>
    <property type="evidence" value="ECO:0007669"/>
    <property type="project" value="UniProtKB-KW"/>
</dbReference>
<dbReference type="AlphaFoldDB" id="A0A3B1CZD5"/>
<evidence type="ECO:0000256" key="2">
    <source>
        <dbReference type="ARBA" id="ARBA00022741"/>
    </source>
</evidence>
<dbReference type="InterPro" id="IPR013986">
    <property type="entry name" value="DExx_box_DNA_helicase_dom_sf"/>
</dbReference>
<dbReference type="PANTHER" id="PTHR11070:SF2">
    <property type="entry name" value="ATP-DEPENDENT DNA HELICASE SRS2"/>
    <property type="match status" value="1"/>
</dbReference>
<comment type="catalytic activity">
    <reaction evidence="10">
        <text>ATP + H2O = ADP + phosphate + H(+)</text>
        <dbReference type="Rhea" id="RHEA:13065"/>
        <dbReference type="ChEBI" id="CHEBI:15377"/>
        <dbReference type="ChEBI" id="CHEBI:15378"/>
        <dbReference type="ChEBI" id="CHEBI:30616"/>
        <dbReference type="ChEBI" id="CHEBI:43474"/>
        <dbReference type="ChEBI" id="CHEBI:456216"/>
        <dbReference type="EC" id="5.6.2.4"/>
    </reaction>
</comment>
<comment type="similarity">
    <text evidence="1">Belongs to the helicase family. UvrD subfamily.</text>
</comment>
<proteinExistence type="inferred from homology"/>
<evidence type="ECO:0000256" key="3">
    <source>
        <dbReference type="ARBA" id="ARBA00022801"/>
    </source>
</evidence>
<dbReference type="Gene3D" id="1.10.486.10">
    <property type="entry name" value="PCRA, domain 4"/>
    <property type="match status" value="1"/>
</dbReference>
<dbReference type="GO" id="GO:0033202">
    <property type="term" value="C:DNA helicase complex"/>
    <property type="evidence" value="ECO:0007669"/>
    <property type="project" value="TreeGrafter"/>
</dbReference>
<dbReference type="InterPro" id="IPR000212">
    <property type="entry name" value="DNA_helicase_UvrD/REP"/>
</dbReference>
<evidence type="ECO:0000256" key="7">
    <source>
        <dbReference type="ARBA" id="ARBA00023235"/>
    </source>
</evidence>
<keyword evidence="2" id="KW-0547">Nucleotide-binding</keyword>